<dbReference type="GO" id="GO:0001401">
    <property type="term" value="C:SAM complex"/>
    <property type="evidence" value="ECO:0007669"/>
    <property type="project" value="InterPro"/>
</dbReference>
<organism evidence="10 11">
    <name type="scientific">Ramalina farinacea</name>
    <dbReference type="NCBI Taxonomy" id="258253"/>
    <lineage>
        <taxon>Eukaryota</taxon>
        <taxon>Fungi</taxon>
        <taxon>Dikarya</taxon>
        <taxon>Ascomycota</taxon>
        <taxon>Pezizomycotina</taxon>
        <taxon>Lecanoromycetes</taxon>
        <taxon>OSLEUM clade</taxon>
        <taxon>Lecanoromycetidae</taxon>
        <taxon>Lecanorales</taxon>
        <taxon>Lecanorineae</taxon>
        <taxon>Ramalinaceae</taxon>
        <taxon>Ramalina</taxon>
    </lineage>
</organism>
<keyword evidence="7" id="KW-1133">Transmembrane helix</keyword>
<dbReference type="PANTHER" id="PTHR12289:SF41">
    <property type="entry name" value="FAILED AXON CONNECTIONS-RELATED"/>
    <property type="match status" value="1"/>
</dbReference>
<evidence type="ECO:0000256" key="4">
    <source>
        <dbReference type="ARBA" id="ARBA00022927"/>
    </source>
</evidence>
<name>A0AA43QQP8_9LECA</name>
<dbReference type="Pfam" id="PF10568">
    <property type="entry name" value="Tom37"/>
    <property type="match status" value="1"/>
</dbReference>
<feature type="domain" description="Metaxin glutathione S-transferase" evidence="9">
    <location>
        <begin position="167"/>
        <end position="232"/>
    </location>
</feature>
<dbReference type="GO" id="GO:0015031">
    <property type="term" value="P:protein transport"/>
    <property type="evidence" value="ECO:0007669"/>
    <property type="project" value="UniProtKB-KW"/>
</dbReference>
<evidence type="ECO:0000256" key="1">
    <source>
        <dbReference type="ARBA" id="ARBA00004294"/>
    </source>
</evidence>
<evidence type="ECO:0000256" key="6">
    <source>
        <dbReference type="ARBA" id="ARBA00023136"/>
    </source>
</evidence>
<dbReference type="AlphaFoldDB" id="A0AA43QQP8"/>
<feature type="domain" description="Mitochondrial outer membrane transport complex Sam37/metaxin N-terminal" evidence="8">
    <location>
        <begin position="7"/>
        <end position="100"/>
    </location>
</feature>
<dbReference type="InterPro" id="IPR019564">
    <property type="entry name" value="Sam37/metaxin_N"/>
</dbReference>
<dbReference type="Proteomes" id="UP001161017">
    <property type="component" value="Unassembled WGS sequence"/>
</dbReference>
<evidence type="ECO:0000256" key="7">
    <source>
        <dbReference type="SAM" id="Phobius"/>
    </source>
</evidence>
<keyword evidence="7" id="KW-0812">Transmembrane</keyword>
<dbReference type="InterPro" id="IPR033468">
    <property type="entry name" value="Metaxin_GST"/>
</dbReference>
<comment type="caution">
    <text evidence="10">The sequence shown here is derived from an EMBL/GenBank/DDBJ whole genome shotgun (WGS) entry which is preliminary data.</text>
</comment>
<evidence type="ECO:0000313" key="11">
    <source>
        <dbReference type="Proteomes" id="UP001161017"/>
    </source>
</evidence>
<dbReference type="GO" id="GO:0007005">
    <property type="term" value="P:mitochondrion organization"/>
    <property type="evidence" value="ECO:0007669"/>
    <property type="project" value="TreeGrafter"/>
</dbReference>
<reference evidence="10" key="1">
    <citation type="journal article" date="2023" name="Genome Biol. Evol.">
        <title>First Whole Genome Sequence and Flow Cytometry Genome Size Data for the Lichen-Forming Fungus Ramalina farinacea (Ascomycota).</title>
        <authorList>
            <person name="Llewellyn T."/>
            <person name="Mian S."/>
            <person name="Hill R."/>
            <person name="Leitch I.J."/>
            <person name="Gaya E."/>
        </authorList>
    </citation>
    <scope>NUCLEOTIDE SEQUENCE</scope>
    <source>
        <strain evidence="10">LIQ254RAFAR</strain>
    </source>
</reference>
<evidence type="ECO:0000313" key="10">
    <source>
        <dbReference type="EMBL" id="MDI1490896.1"/>
    </source>
</evidence>
<dbReference type="EMBL" id="JAPUFD010000013">
    <property type="protein sequence ID" value="MDI1490896.1"/>
    <property type="molecule type" value="Genomic_DNA"/>
</dbReference>
<feature type="transmembrane region" description="Helical" evidence="7">
    <location>
        <begin position="308"/>
        <end position="330"/>
    </location>
</feature>
<evidence type="ECO:0000259" key="9">
    <source>
        <dbReference type="Pfam" id="PF17171"/>
    </source>
</evidence>
<keyword evidence="6 7" id="KW-0472">Membrane</keyword>
<keyword evidence="11" id="KW-1185">Reference proteome</keyword>
<evidence type="ECO:0000256" key="5">
    <source>
        <dbReference type="ARBA" id="ARBA00023128"/>
    </source>
</evidence>
<dbReference type="InterPro" id="IPR050931">
    <property type="entry name" value="Mito_Protein_Transport_Metaxin"/>
</dbReference>
<keyword evidence="2" id="KW-0813">Transport</keyword>
<evidence type="ECO:0000256" key="3">
    <source>
        <dbReference type="ARBA" id="ARBA00022787"/>
    </source>
</evidence>
<keyword evidence="4" id="KW-0653">Protein transport</keyword>
<sequence length="340" mass="36395">MKWEQVRELPALVTKHATFEGLDAILLHLRTHHTDLDSRLPSNIARADAIAFTSHTHLHLPPLLALSLYVSSSNYTTTTRHAISSPLPFPLAYTIPPSLRAAAKTRSQHLGLSSLDLDAISSADDAPTNPARGIIPQHLLQGMRRGVTETIQQERAGLMFRLDGLVDEACAPLARLLGDKKYFLSNEEGGWSSLDAVALGYLALALMPEMPQPWLKDGIRGRYPNLTAFVERGVKDIFGGDVTLAMAREGGGILPWQSAKPSPLVTRVVGAVVGQIVEGIPLAASRIKIKPKEEGDVEGEAHSLATTLILPVAAGAAVVAAVVGGEWCMLGQGRGMRGGR</sequence>
<comment type="subcellular location">
    <subcellularLocation>
        <location evidence="1">Mitochondrion outer membrane</location>
    </subcellularLocation>
</comment>
<keyword evidence="5" id="KW-0496">Mitochondrion</keyword>
<dbReference type="PANTHER" id="PTHR12289">
    <property type="entry name" value="METAXIN RELATED"/>
    <property type="match status" value="1"/>
</dbReference>
<accession>A0AA43QQP8</accession>
<gene>
    <name evidence="10" type="ORF">OHK93_002101</name>
</gene>
<evidence type="ECO:0000256" key="2">
    <source>
        <dbReference type="ARBA" id="ARBA00022448"/>
    </source>
</evidence>
<keyword evidence="3" id="KW-1000">Mitochondrion outer membrane</keyword>
<dbReference type="Pfam" id="PF17171">
    <property type="entry name" value="GST_C_6"/>
    <property type="match status" value="1"/>
</dbReference>
<evidence type="ECO:0000259" key="8">
    <source>
        <dbReference type="Pfam" id="PF10568"/>
    </source>
</evidence>
<protein>
    <submittedName>
        <fullName evidence="10">Uncharacterized protein</fullName>
    </submittedName>
</protein>
<proteinExistence type="predicted"/>